<dbReference type="PROSITE" id="PS51215">
    <property type="entry name" value="AWS"/>
    <property type="match status" value="1"/>
</dbReference>
<keyword evidence="10" id="KW-0539">Nucleus</keyword>
<keyword evidence="3" id="KW-0158">Chromosome</keyword>
<feature type="domain" description="Post-SET" evidence="13">
    <location>
        <begin position="2120"/>
        <end position="2136"/>
    </location>
</feature>
<dbReference type="InterPro" id="IPR013083">
    <property type="entry name" value="Znf_RING/FYVE/PHD"/>
</dbReference>
<feature type="compositionally biased region" description="Low complexity" evidence="11">
    <location>
        <begin position="723"/>
        <end position="743"/>
    </location>
</feature>
<evidence type="ECO:0000256" key="7">
    <source>
        <dbReference type="ARBA" id="ARBA00022723"/>
    </source>
</evidence>
<evidence type="ECO:0000256" key="1">
    <source>
        <dbReference type="ARBA" id="ARBA00004123"/>
    </source>
</evidence>
<dbReference type="Gene3D" id="3.30.40.10">
    <property type="entry name" value="Zinc/RING finger domain, C3HC4 (zinc finger)"/>
    <property type="match status" value="1"/>
</dbReference>
<dbReference type="SMART" id="SM00249">
    <property type="entry name" value="PHD"/>
    <property type="match status" value="1"/>
</dbReference>
<evidence type="ECO:0000256" key="6">
    <source>
        <dbReference type="ARBA" id="ARBA00022691"/>
    </source>
</evidence>
<dbReference type="GO" id="GO:0042800">
    <property type="term" value="F:histone H3K4 methyltransferase activity"/>
    <property type="evidence" value="ECO:0007669"/>
    <property type="project" value="TreeGrafter"/>
</dbReference>
<feature type="region of interest" description="Disordered" evidence="11">
    <location>
        <begin position="2889"/>
        <end position="2935"/>
    </location>
</feature>
<dbReference type="InterPro" id="IPR046341">
    <property type="entry name" value="SET_dom_sf"/>
</dbReference>
<dbReference type="Proteomes" id="UP000828236">
    <property type="component" value="Unassembled WGS sequence"/>
</dbReference>
<feature type="region of interest" description="Disordered" evidence="11">
    <location>
        <begin position="723"/>
        <end position="753"/>
    </location>
</feature>
<feature type="region of interest" description="Disordered" evidence="11">
    <location>
        <begin position="1498"/>
        <end position="1563"/>
    </location>
</feature>
<feature type="region of interest" description="Disordered" evidence="11">
    <location>
        <begin position="1648"/>
        <end position="1752"/>
    </location>
</feature>
<dbReference type="SMART" id="SM00570">
    <property type="entry name" value="AWS"/>
    <property type="match status" value="1"/>
</dbReference>
<accession>A0A9D4SJ65</accession>
<feature type="region of interest" description="Disordered" evidence="11">
    <location>
        <begin position="1183"/>
        <end position="1242"/>
    </location>
</feature>
<dbReference type="InterPro" id="IPR043151">
    <property type="entry name" value="BAH_sf"/>
</dbReference>
<feature type="compositionally biased region" description="Low complexity" evidence="11">
    <location>
        <begin position="1136"/>
        <end position="1150"/>
    </location>
</feature>
<dbReference type="InterPro" id="IPR019786">
    <property type="entry name" value="Zinc_finger_PHD-type_CS"/>
</dbReference>
<keyword evidence="7" id="KW-0479">Metal-binding</keyword>
<comment type="caution">
    <text evidence="15">The sequence shown here is derived from an EMBL/GenBank/DDBJ whole genome shotgun (WGS) entry which is preliminary data.</text>
</comment>
<feature type="compositionally biased region" description="Polar residues" evidence="11">
    <location>
        <begin position="1501"/>
        <end position="1512"/>
    </location>
</feature>
<dbReference type="InterPro" id="IPR006560">
    <property type="entry name" value="AWS_dom"/>
</dbReference>
<feature type="region of interest" description="Disordered" evidence="11">
    <location>
        <begin position="594"/>
        <end position="620"/>
    </location>
</feature>
<feature type="compositionally biased region" description="Polar residues" evidence="11">
    <location>
        <begin position="744"/>
        <end position="753"/>
    </location>
</feature>
<feature type="region of interest" description="Disordered" evidence="11">
    <location>
        <begin position="1072"/>
        <end position="1151"/>
    </location>
</feature>
<evidence type="ECO:0000256" key="10">
    <source>
        <dbReference type="ARBA" id="ARBA00023242"/>
    </source>
</evidence>
<sequence length="2962" mass="327963">MMAADSTSSETSSTTIMTTNNNNKKEQIQRTMVNKIVQQQQTVHQQQNLSNSIKSSSSSSSSKLLSSANILSSLASSSSTSATASVSTIANNANKFIQVTSQTAAAVAAGNNFLNPSFFLPGTTPTFSTGFHSAAANFPAFHSAFMPTIFNPQLSLNNIQLPQNPFFPLHANQSHHHQQQQQQQQSQLTIFTSPPLSTGSATAAAAALSPFSFPAAMQHSTLLSNTPQFSPSSSATTAVSAATATAPLLMPKSTLNFPFPGTDPSSAAAAAAAAHSLMMFGLTSAKSSATGSLLSNTASSNAMTSTTTTTTSPPFILPRIVQTTSSQHNLTTANAANTTVIAKSLPQQHHNKSNKDKLLNIKQTTNSISSSIQDVTRTNFGTGPAITILPNTVSPNHPHHQAAHHSATNQQHSPLSTIISPQTLLLLQSPLQSSSSSSLSSSSAQVATNSFSNNNQLVHHYVQHSSSVASMITSNSTTKSLTTIKPSITTTTTTTATINIVGSQAAKMSQPSSSILTTTSATKTASASTAATIKPLTATNTNSLILAPNSALNPHLPYTLFSQPSPGLMQPISIQAPPPPAPSSVFGTPLLLSVISPTGRSGPPPHHHPQPHQQQQFHRSNLSSPVIIANAPTTTTTTTTATTPITLIQKNSESKNQNSIKSRQSELKNIQPKIEKLAPKTAQLSIKLPESKKSSSSSSTECNIPTTTSNIITSKTSTPVTVTTITSQQSQSLSSSSTNEISTNKPQQSSTQLQSDILVMKSPQSDEFESLVRSQSNKHTSLPPPPAPPPPVLKQHQTGDNLLKSSALDQPLVFPISTKQSPKTNDVKNIQKEMDRKPSAAPLQSKSIDDDGHQALVIGNDKTILDLEKKKNNHKEMTVIHNNNTNVGKSSKKKKHRKEKLRSSKSISSSANDYKKHKSKQNKKRNSSSSSNNNGKKGFSILSTGLDGGKNSSTSSLTTASLFDPILMNKIDSIIHWLKCLHLTGTNGPTIDHHALHPLFRQCTYTKSSIGKITKSSRLIASHHQRRSTNLTLKTITTATSNIGKDNNIIIINNGLNKNSSSDDNQRLLPLKKRQHRPDEQEPSSSSSSSSSPNQFSSATSVSGGGGGGGKQKNKSKSKTANSSTSVDLITPSPPSTTVVNTSSKSVKSVGCGHPRPIIPAKIFPLLSSSIINNNNNNNNSYGSNIRKISKESVPPSNVPNMNKDNVAAENVTNSSSSSSSYKINKQRESKTTTTQPPLRQSSLDLELKLSKQHAIPNDTTTVLDKHVGSTISSSNRRSGTITTIMSQSNSSQAKRQQIQSSTTSIVATASSSLSSSSSSLSTEQKTAESIVDLLSNQQQQSIETGRIVGVGVTKRTKIQSTTRNNTAIYRDYIEQQPVSSSDKNYLVNNECDCQNVNDLKSSSLSKVTNVDLDEADADDEFDGTDDENENKTTTITNDDNDNRSNCGNKKKKKCETKRKQELQAKSVDKNLLKHEIKNTNINIKSKNIQHLFSTKDEDLNNSSENMSRQSINAAGGGGGGNNNRTSKLSSSATINETNTVKSKTQMNNKKSGLANNNKNKEIAQTANTTVVVVDTKKNDSKTNEAQKTIANNNKKKRRRVINKTGFTKPRKRNKTVVNTKNKNQNSMNPIMMAEVNDNETMMKKIVKSKSQTTKNKMKKSSESSLSSSSSSSSWSSSESDASKSNKKKSNKKNTKQKSSNFSDSDSTSIHSFPTGQSTTATTSSTSSQEDDDPDYPIYMVTAPSNKQNNRHKKVYPIKSNPFIRPIPSKKYYQAGLYSEEFIQLHSDEYFASKTNDNSTTTNNDNDRSFSNVLVKTDDDKSKTTTSTSESDDNNNRNDAQKSIDNKTWPKPILPFPPICLPSSFNSSKDGEIDSTKSKQHNNDSIPRKFLPQDPSFRQDFHLSFDIWYQYKYNPFPLLMSSANYRRVRQNVFVDVKPVATDSQQSCSCTMPRSPNESACGTDCINRMMYQECWPQTCPAKDKCSNQRIQRHHWSPGLERFMTRHRGWGIRTTEKIQKGEFILEYIGEIVSDRLFLKRMNERYNNDQHHYCLKIEPGVVIDGYRVGNEGRFVNHSCEPNCEMQKWAVNGYYRICMFALRDIESMEELFYDYNFHNFNVETKQICHCGSLKCRGFINGKNSLNPKLTGNSNEAAGSIQMDVDVASEEPTISTEETKPLIEFPYAFLKSYSRLPPNDPLGRSFLFVRRATKKIKVPVSIVKNGKNLRKQDIISQQENVVEISYDPIMLKRKMEPLSYTKKQKILKDLLFMRRNFEKTRRFYLALQNYLDNNQDNDQKNLYRIRYTSDNNGNGSDSESSTSRLLSSNCSIKTRGISRVGNDPNTKILKLTQIYSNICREIGLFILNKVYSTIFKGYHYDKNGIPKNGGEDYVNNDNNNHGAVKRKRNKINEHENAINNSLISFTPLIDQIRTGKLIQIDAFERNIISHIKEQLQEFRLDITNGNSKLKKLKLTKNGYNTATTTNGKRSKSPSESTNTLDNDDFTFIRISCDEIDSMESDAYKLLSDKLKEKHSIIKDIVDTENDSSAALCNGSKNIFGEKFKGTKLTEMNRKRMNKFIGVLESNEPIRISEHFSLPRIVESFIPKKLKKENDGNSETTSDSLIQQHLQIKEKNNEEVIRCICGILREEGQMIQCDKCEIWQHFDCVQQFSEVNLNENEYVCEVCQPRPVPKDIPLPNNLPNFDMPFPMNYYLTLESPIEKGLRIRLGDCVYIYRQSPNPVTSKQLSGKKNAEQQIDGEHFIETIRTAADNAIKTRSHPFERQQCIIIRVQHLAIIKNTGQRILFGHHYIWPSETYHEPTRKFYPNELLRSPLCEWAAMEEVRKTYVFICEMRVDRGAKSFSRIPKSAHFPVNIKSYAFEMYPEKLKIKRTYSPHQVPEPVAKKTKSNRKDNHHGNKFDENIDQQDDNTRSSTTSAIITKVPEIDEKAYYQELLKEQQQQKPESEL</sequence>
<feature type="compositionally biased region" description="Low complexity" evidence="11">
    <location>
        <begin position="927"/>
        <end position="937"/>
    </location>
</feature>
<reference evidence="15" key="1">
    <citation type="submission" date="2020-06" db="EMBL/GenBank/DDBJ databases">
        <authorList>
            <person name="Ji K."/>
            <person name="Li J."/>
        </authorList>
    </citation>
    <scope>NUCLEOTIDE SEQUENCE</scope>
    <source>
        <strain evidence="15">JKM2019</strain>
        <tissue evidence="15">Whole body</tissue>
    </source>
</reference>
<dbReference type="PANTHER" id="PTHR46147:SF3">
    <property type="entry name" value="HISTONE-LYSINE N-METHYLTRANSFERASE ASH1"/>
    <property type="match status" value="1"/>
</dbReference>
<feature type="compositionally biased region" description="Polar residues" evidence="11">
    <location>
        <begin position="1525"/>
        <end position="1563"/>
    </location>
</feature>
<feature type="region of interest" description="Disordered" evidence="11">
    <location>
        <begin position="633"/>
        <end position="711"/>
    </location>
</feature>
<evidence type="ECO:0000313" key="15">
    <source>
        <dbReference type="EMBL" id="KAH7643613.1"/>
    </source>
</evidence>
<dbReference type="GO" id="GO:0005654">
    <property type="term" value="C:nucleoplasm"/>
    <property type="evidence" value="ECO:0007669"/>
    <property type="project" value="TreeGrafter"/>
</dbReference>
<feature type="compositionally biased region" description="Pro residues" evidence="11">
    <location>
        <begin position="782"/>
        <end position="792"/>
    </location>
</feature>
<evidence type="ECO:0000256" key="5">
    <source>
        <dbReference type="ARBA" id="ARBA00022679"/>
    </source>
</evidence>
<feature type="region of interest" description="Disordered" evidence="11">
    <location>
        <begin position="1268"/>
        <end position="1300"/>
    </location>
</feature>
<feature type="compositionally biased region" description="Low complexity" evidence="11">
    <location>
        <begin position="694"/>
        <end position="711"/>
    </location>
</feature>
<dbReference type="SMART" id="SM00317">
    <property type="entry name" value="SET"/>
    <property type="match status" value="1"/>
</dbReference>
<dbReference type="EMBL" id="SDOV01000002">
    <property type="protein sequence ID" value="KAH7643613.1"/>
    <property type="molecule type" value="Genomic_DNA"/>
</dbReference>
<feature type="compositionally biased region" description="Polar residues" evidence="11">
    <location>
        <begin position="1232"/>
        <end position="1242"/>
    </location>
</feature>
<feature type="compositionally biased region" description="Basic residues" evidence="11">
    <location>
        <begin position="915"/>
        <end position="926"/>
    </location>
</feature>
<dbReference type="Gene3D" id="2.170.270.10">
    <property type="entry name" value="SET domain"/>
    <property type="match status" value="1"/>
</dbReference>
<feature type="compositionally biased region" description="Basic residues" evidence="11">
    <location>
        <begin position="890"/>
        <end position="900"/>
    </location>
</feature>
<dbReference type="PROSITE" id="PS50868">
    <property type="entry name" value="POST_SET"/>
    <property type="match status" value="1"/>
</dbReference>
<feature type="compositionally biased region" description="Low complexity" evidence="11">
    <location>
        <begin position="1084"/>
        <end position="1102"/>
    </location>
</feature>
<keyword evidence="8" id="KW-0863">Zinc-finger</keyword>
<comment type="subcellular location">
    <subcellularLocation>
        <location evidence="2">Chromosome</location>
    </subcellularLocation>
    <subcellularLocation>
        <location evidence="1">Nucleus</location>
    </subcellularLocation>
</comment>
<evidence type="ECO:0000256" key="11">
    <source>
        <dbReference type="SAM" id="MobiDB-lite"/>
    </source>
</evidence>
<feature type="region of interest" description="Disordered" evidence="11">
    <location>
        <begin position="874"/>
        <end position="950"/>
    </location>
</feature>
<dbReference type="InterPro" id="IPR003616">
    <property type="entry name" value="Post-SET_dom"/>
</dbReference>
<gene>
    <name evidence="15" type="ORF">HUG17_5975</name>
</gene>
<feature type="region of interest" description="Disordered" evidence="11">
    <location>
        <begin position="833"/>
        <end position="852"/>
    </location>
</feature>
<feature type="domain" description="SET" evidence="12">
    <location>
        <begin position="1996"/>
        <end position="2112"/>
    </location>
</feature>
<dbReference type="FunFam" id="3.30.40.10:FF:000113">
    <property type="entry name" value="Histone-lysine N-methyltransferase"/>
    <property type="match status" value="1"/>
</dbReference>
<feature type="compositionally biased region" description="Polar residues" evidence="11">
    <location>
        <begin position="1270"/>
        <end position="1300"/>
    </location>
</feature>
<keyword evidence="5" id="KW-0808">Transferase</keyword>
<keyword evidence="9" id="KW-0862">Zinc</keyword>
<dbReference type="PROSITE" id="PS01359">
    <property type="entry name" value="ZF_PHD_1"/>
    <property type="match status" value="1"/>
</dbReference>
<dbReference type="GO" id="GO:0032259">
    <property type="term" value="P:methylation"/>
    <property type="evidence" value="ECO:0007669"/>
    <property type="project" value="UniProtKB-KW"/>
</dbReference>
<evidence type="ECO:0000256" key="4">
    <source>
        <dbReference type="ARBA" id="ARBA00022603"/>
    </source>
</evidence>
<feature type="compositionally biased region" description="Basic and acidic residues" evidence="11">
    <location>
        <begin position="1834"/>
        <end position="1845"/>
    </location>
</feature>
<feature type="region of interest" description="Disordered" evidence="11">
    <location>
        <begin position="393"/>
        <end position="414"/>
    </location>
</feature>
<feature type="compositionally biased region" description="Low complexity" evidence="11">
    <location>
        <begin position="1663"/>
        <end position="1680"/>
    </location>
</feature>
<dbReference type="Pfam" id="PF17907">
    <property type="entry name" value="AWS"/>
    <property type="match status" value="1"/>
</dbReference>
<evidence type="ECO:0000256" key="3">
    <source>
        <dbReference type="ARBA" id="ARBA00022454"/>
    </source>
</evidence>
<feature type="region of interest" description="Disordered" evidence="11">
    <location>
        <begin position="1796"/>
        <end position="1851"/>
    </location>
</feature>
<feature type="compositionally biased region" description="Polar residues" evidence="11">
    <location>
        <begin position="648"/>
        <end position="662"/>
    </location>
</feature>
<dbReference type="GO" id="GO:0006355">
    <property type="term" value="P:regulation of DNA-templated transcription"/>
    <property type="evidence" value="ECO:0007669"/>
    <property type="project" value="TreeGrafter"/>
</dbReference>
<reference evidence="15" key="2">
    <citation type="journal article" date="2021" name="World Allergy Organ. J.">
        <title>Chromosome-level assembly of Dermatophagoides farinae genome and transcriptome reveals two novel allergens Der f 37 and Der f 39.</title>
        <authorList>
            <person name="Chen J."/>
            <person name="Cai Z."/>
            <person name="Fan D."/>
            <person name="Hu J."/>
            <person name="Hou Y."/>
            <person name="He Y."/>
            <person name="Zhang Z."/>
            <person name="Zhao Z."/>
            <person name="Gao P."/>
            <person name="Hu W."/>
            <person name="Sun J."/>
            <person name="Li J."/>
            <person name="Ji K."/>
        </authorList>
    </citation>
    <scope>NUCLEOTIDE SEQUENCE</scope>
    <source>
        <strain evidence="15">JKM2019</strain>
    </source>
</reference>
<dbReference type="SUPFAM" id="SSF82199">
    <property type="entry name" value="SET domain"/>
    <property type="match status" value="1"/>
</dbReference>
<evidence type="ECO:0000256" key="2">
    <source>
        <dbReference type="ARBA" id="ARBA00004286"/>
    </source>
</evidence>
<feature type="compositionally biased region" description="Basic and acidic residues" evidence="11">
    <location>
        <begin position="2904"/>
        <end position="2916"/>
    </location>
</feature>
<name>A0A9D4SJ65_DERFA</name>
<evidence type="ECO:0000259" key="13">
    <source>
        <dbReference type="PROSITE" id="PS50868"/>
    </source>
</evidence>
<feature type="compositionally biased region" description="Low complexity" evidence="11">
    <location>
        <begin position="1"/>
        <end position="22"/>
    </location>
</feature>
<keyword evidence="6" id="KW-0949">S-adenosyl-L-methionine</keyword>
<feature type="domain" description="AWS" evidence="14">
    <location>
        <begin position="1942"/>
        <end position="1993"/>
    </location>
</feature>
<dbReference type="CDD" id="cd19174">
    <property type="entry name" value="SET_ASH1L"/>
    <property type="match status" value="1"/>
</dbReference>
<dbReference type="GO" id="GO:0005694">
    <property type="term" value="C:chromosome"/>
    <property type="evidence" value="ECO:0007669"/>
    <property type="project" value="UniProtKB-SubCell"/>
</dbReference>
<feature type="compositionally biased region" description="Acidic residues" evidence="11">
    <location>
        <begin position="1416"/>
        <end position="1429"/>
    </location>
</feature>
<protein>
    <submittedName>
        <fullName evidence="15">Bah domain contaning protein</fullName>
    </submittedName>
</protein>
<feature type="region of interest" description="Disordered" evidence="11">
    <location>
        <begin position="1594"/>
        <end position="1625"/>
    </location>
</feature>
<evidence type="ECO:0000256" key="8">
    <source>
        <dbReference type="ARBA" id="ARBA00022771"/>
    </source>
</evidence>
<evidence type="ECO:0000259" key="14">
    <source>
        <dbReference type="PROSITE" id="PS51215"/>
    </source>
</evidence>
<feature type="compositionally biased region" description="Basic residues" evidence="11">
    <location>
        <begin position="1685"/>
        <end position="1696"/>
    </location>
</feature>
<feature type="compositionally biased region" description="Low complexity" evidence="11">
    <location>
        <begin position="1697"/>
        <end position="1728"/>
    </location>
</feature>
<dbReference type="GO" id="GO:0008270">
    <property type="term" value="F:zinc ion binding"/>
    <property type="evidence" value="ECO:0007669"/>
    <property type="project" value="UniProtKB-KW"/>
</dbReference>
<feature type="region of interest" description="Disordered" evidence="11">
    <location>
        <begin position="1867"/>
        <end position="1893"/>
    </location>
</feature>
<proteinExistence type="predicted"/>
<dbReference type="SMART" id="SM00508">
    <property type="entry name" value="PostSET"/>
    <property type="match status" value="1"/>
</dbReference>
<organism evidence="15">
    <name type="scientific">Dermatophagoides farinae</name>
    <name type="common">American house dust mite</name>
    <dbReference type="NCBI Taxonomy" id="6954"/>
    <lineage>
        <taxon>Eukaryota</taxon>
        <taxon>Metazoa</taxon>
        <taxon>Ecdysozoa</taxon>
        <taxon>Arthropoda</taxon>
        <taxon>Chelicerata</taxon>
        <taxon>Arachnida</taxon>
        <taxon>Acari</taxon>
        <taxon>Acariformes</taxon>
        <taxon>Sarcoptiformes</taxon>
        <taxon>Astigmata</taxon>
        <taxon>Psoroptidia</taxon>
        <taxon>Analgoidea</taxon>
        <taxon>Pyroglyphidae</taxon>
        <taxon>Dermatophagoidinae</taxon>
        <taxon>Dermatophagoides</taxon>
    </lineage>
</organism>
<dbReference type="Pfam" id="PF20826">
    <property type="entry name" value="PHD_5"/>
    <property type="match status" value="1"/>
</dbReference>
<feature type="compositionally biased region" description="Low complexity" evidence="11">
    <location>
        <begin position="633"/>
        <end position="646"/>
    </location>
</feature>
<feature type="region of interest" description="Disordered" evidence="11">
    <location>
        <begin position="1416"/>
        <end position="1453"/>
    </location>
</feature>
<dbReference type="Pfam" id="PF00856">
    <property type="entry name" value="SET"/>
    <property type="match status" value="1"/>
</dbReference>
<dbReference type="InterPro" id="IPR001965">
    <property type="entry name" value="Znf_PHD"/>
</dbReference>
<dbReference type="InterPro" id="IPR011011">
    <property type="entry name" value="Znf_FYVE_PHD"/>
</dbReference>
<feature type="compositionally biased region" description="Low complexity" evidence="11">
    <location>
        <begin position="1796"/>
        <end position="1812"/>
    </location>
</feature>
<feature type="compositionally biased region" description="Polar residues" evidence="11">
    <location>
        <begin position="1195"/>
        <end position="1204"/>
    </location>
</feature>
<dbReference type="Gene3D" id="2.30.30.490">
    <property type="match status" value="2"/>
</dbReference>
<feature type="region of interest" description="Disordered" evidence="11">
    <location>
        <begin position="765"/>
        <end position="797"/>
    </location>
</feature>
<feature type="region of interest" description="Disordered" evidence="11">
    <location>
        <begin position="1"/>
        <end position="25"/>
    </location>
</feature>
<evidence type="ECO:0000256" key="9">
    <source>
        <dbReference type="ARBA" id="ARBA00022833"/>
    </source>
</evidence>
<dbReference type="InterPro" id="IPR001214">
    <property type="entry name" value="SET_dom"/>
</dbReference>
<dbReference type="PROSITE" id="PS50280">
    <property type="entry name" value="SET"/>
    <property type="match status" value="1"/>
</dbReference>
<dbReference type="PANTHER" id="PTHR46147">
    <property type="entry name" value="HISTONE-LYSINE N-METHYLTRANSFERASE ASH1"/>
    <property type="match status" value="1"/>
</dbReference>
<keyword evidence="4" id="KW-0489">Methyltransferase</keyword>
<dbReference type="SUPFAM" id="SSF57903">
    <property type="entry name" value="FYVE/PHD zinc finger"/>
    <property type="match status" value="1"/>
</dbReference>
<evidence type="ECO:0000259" key="12">
    <source>
        <dbReference type="PROSITE" id="PS50280"/>
    </source>
</evidence>